<evidence type="ECO:0000313" key="1">
    <source>
        <dbReference type="EMBL" id="GFT73603.1"/>
    </source>
</evidence>
<dbReference type="EMBL" id="BMAW01021593">
    <property type="protein sequence ID" value="GFT73603.1"/>
    <property type="molecule type" value="Genomic_DNA"/>
</dbReference>
<reference evidence="1" key="1">
    <citation type="submission" date="2020-08" db="EMBL/GenBank/DDBJ databases">
        <title>Multicomponent nature underlies the extraordinary mechanical properties of spider dragline silk.</title>
        <authorList>
            <person name="Kono N."/>
            <person name="Nakamura H."/>
            <person name="Mori M."/>
            <person name="Yoshida Y."/>
            <person name="Ohtoshi R."/>
            <person name="Malay A.D."/>
            <person name="Moran D.A.P."/>
            <person name="Tomita M."/>
            <person name="Numata K."/>
            <person name="Arakawa K."/>
        </authorList>
    </citation>
    <scope>NUCLEOTIDE SEQUENCE</scope>
</reference>
<dbReference type="AlphaFoldDB" id="A0A8X6PLD6"/>
<dbReference type="Proteomes" id="UP000887013">
    <property type="component" value="Unassembled WGS sequence"/>
</dbReference>
<gene>
    <name evidence="1" type="ORF">NPIL_228541</name>
</gene>
<name>A0A8X6PLD6_NEPPI</name>
<dbReference type="OrthoDB" id="10489134at2759"/>
<protein>
    <submittedName>
        <fullName evidence="1">Uncharacterized protein</fullName>
    </submittedName>
</protein>
<evidence type="ECO:0000313" key="2">
    <source>
        <dbReference type="Proteomes" id="UP000887013"/>
    </source>
</evidence>
<comment type="caution">
    <text evidence="1">The sequence shown here is derived from an EMBL/GenBank/DDBJ whole genome shotgun (WGS) entry which is preliminary data.</text>
</comment>
<proteinExistence type="predicted"/>
<keyword evidence="2" id="KW-1185">Reference proteome</keyword>
<sequence length="119" mass="13325">MRYRDKRSLIYFHTQSDQKAKFSSLIQIQIFPLVCGEIASICSGDSSQRMNGGCDGTGDPSGLPSLFKTLCQQGQAFKRPVCSPSDSFPEVPSLKTPPSPFWTFSWKLFGGDWVIRLKR</sequence>
<organism evidence="1 2">
    <name type="scientific">Nephila pilipes</name>
    <name type="common">Giant wood spider</name>
    <name type="synonym">Nephila maculata</name>
    <dbReference type="NCBI Taxonomy" id="299642"/>
    <lineage>
        <taxon>Eukaryota</taxon>
        <taxon>Metazoa</taxon>
        <taxon>Ecdysozoa</taxon>
        <taxon>Arthropoda</taxon>
        <taxon>Chelicerata</taxon>
        <taxon>Arachnida</taxon>
        <taxon>Araneae</taxon>
        <taxon>Araneomorphae</taxon>
        <taxon>Entelegynae</taxon>
        <taxon>Araneoidea</taxon>
        <taxon>Nephilidae</taxon>
        <taxon>Nephila</taxon>
    </lineage>
</organism>
<accession>A0A8X6PLD6</accession>